<name>A0A0D2P3T8_HYPSF</name>
<evidence type="ECO:0000313" key="2">
    <source>
        <dbReference type="EMBL" id="KJA23351.1"/>
    </source>
</evidence>
<feature type="compositionally biased region" description="Basic and acidic residues" evidence="1">
    <location>
        <begin position="167"/>
        <end position="176"/>
    </location>
</feature>
<dbReference type="EMBL" id="KN817543">
    <property type="protein sequence ID" value="KJA23351.1"/>
    <property type="molecule type" value="Genomic_DNA"/>
</dbReference>
<sequence>MTLRGVVGRDAVADEQRTPPLLAQIIAHVLDSGTDRGPRTFRRRATRAPSRAPAAPIERSRPFLLTPSRPASTAIGGNGVAAGAWTAMRGRQGGVAEAAGTQRTVFVDSAHRLLMERLSILRHDSGASMQSCMTPRTSPRARSCGQIAPCAAHRRAVSPCRAPRPHTGTEEERAVDEPELTPAAKSDEVSIRHVTGSKLSRALRRFPTFADAHRPTPPRLSSTFRCIPHRV</sequence>
<keyword evidence="3" id="KW-1185">Reference proteome</keyword>
<organism evidence="2 3">
    <name type="scientific">Hypholoma sublateritium (strain FD-334 SS-4)</name>
    <dbReference type="NCBI Taxonomy" id="945553"/>
    <lineage>
        <taxon>Eukaryota</taxon>
        <taxon>Fungi</taxon>
        <taxon>Dikarya</taxon>
        <taxon>Basidiomycota</taxon>
        <taxon>Agaricomycotina</taxon>
        <taxon>Agaricomycetes</taxon>
        <taxon>Agaricomycetidae</taxon>
        <taxon>Agaricales</taxon>
        <taxon>Agaricineae</taxon>
        <taxon>Strophariaceae</taxon>
        <taxon>Hypholoma</taxon>
    </lineage>
</organism>
<protein>
    <submittedName>
        <fullName evidence="2">Uncharacterized protein</fullName>
    </submittedName>
</protein>
<accession>A0A0D2P3T8</accession>
<evidence type="ECO:0000256" key="1">
    <source>
        <dbReference type="SAM" id="MobiDB-lite"/>
    </source>
</evidence>
<feature type="region of interest" description="Disordered" evidence="1">
    <location>
        <begin position="33"/>
        <end position="55"/>
    </location>
</feature>
<dbReference type="AlphaFoldDB" id="A0A0D2P3T8"/>
<feature type="region of interest" description="Disordered" evidence="1">
    <location>
        <begin position="159"/>
        <end position="187"/>
    </location>
</feature>
<dbReference type="Proteomes" id="UP000054270">
    <property type="component" value="Unassembled WGS sequence"/>
</dbReference>
<gene>
    <name evidence="2" type="ORF">HYPSUDRAFT_201380</name>
</gene>
<proteinExistence type="predicted"/>
<evidence type="ECO:0000313" key="3">
    <source>
        <dbReference type="Proteomes" id="UP000054270"/>
    </source>
</evidence>
<reference evidence="3" key="1">
    <citation type="submission" date="2014-04" db="EMBL/GenBank/DDBJ databases">
        <title>Evolutionary Origins and Diversification of the Mycorrhizal Mutualists.</title>
        <authorList>
            <consortium name="DOE Joint Genome Institute"/>
            <consortium name="Mycorrhizal Genomics Consortium"/>
            <person name="Kohler A."/>
            <person name="Kuo A."/>
            <person name="Nagy L.G."/>
            <person name="Floudas D."/>
            <person name="Copeland A."/>
            <person name="Barry K.W."/>
            <person name="Cichocki N."/>
            <person name="Veneault-Fourrey C."/>
            <person name="LaButti K."/>
            <person name="Lindquist E.A."/>
            <person name="Lipzen A."/>
            <person name="Lundell T."/>
            <person name="Morin E."/>
            <person name="Murat C."/>
            <person name="Riley R."/>
            <person name="Ohm R."/>
            <person name="Sun H."/>
            <person name="Tunlid A."/>
            <person name="Henrissat B."/>
            <person name="Grigoriev I.V."/>
            <person name="Hibbett D.S."/>
            <person name="Martin F."/>
        </authorList>
    </citation>
    <scope>NUCLEOTIDE SEQUENCE [LARGE SCALE GENOMIC DNA]</scope>
    <source>
        <strain evidence="3">FD-334 SS-4</strain>
    </source>
</reference>